<dbReference type="InterPro" id="IPR004839">
    <property type="entry name" value="Aminotransferase_I/II_large"/>
</dbReference>
<comment type="similarity">
    <text evidence="2 6">Belongs to the class-I pyridoxal-phosphate-dependent aminotransferase family.</text>
</comment>
<dbReference type="InterPro" id="IPR015421">
    <property type="entry name" value="PyrdxlP-dep_Trfase_major"/>
</dbReference>
<dbReference type="GO" id="GO:0030170">
    <property type="term" value="F:pyridoxal phosphate binding"/>
    <property type="evidence" value="ECO:0007669"/>
    <property type="project" value="InterPro"/>
</dbReference>
<dbReference type="GO" id="GO:0006520">
    <property type="term" value="P:amino acid metabolic process"/>
    <property type="evidence" value="ECO:0007669"/>
    <property type="project" value="InterPro"/>
</dbReference>
<keyword evidence="3 6" id="KW-0032">Aminotransferase</keyword>
<name>A0A930UG18_9GAMM</name>
<dbReference type="InterPro" id="IPR015424">
    <property type="entry name" value="PyrdxlP-dep_Trfase"/>
</dbReference>
<keyword evidence="4 6" id="KW-0808">Transferase</keyword>
<proteinExistence type="inferred from homology"/>
<evidence type="ECO:0000256" key="4">
    <source>
        <dbReference type="ARBA" id="ARBA00022679"/>
    </source>
</evidence>
<feature type="domain" description="Aminotransferase class I/classII large" evidence="7">
    <location>
        <begin position="33"/>
        <end position="396"/>
    </location>
</feature>
<evidence type="ECO:0000256" key="3">
    <source>
        <dbReference type="ARBA" id="ARBA00022576"/>
    </source>
</evidence>
<evidence type="ECO:0000256" key="6">
    <source>
        <dbReference type="RuleBase" id="RU000481"/>
    </source>
</evidence>
<dbReference type="Proteomes" id="UP000604381">
    <property type="component" value="Unassembled WGS sequence"/>
</dbReference>
<comment type="caution">
    <text evidence="8">The sequence shown here is derived from an EMBL/GenBank/DDBJ whole genome shotgun (WGS) entry which is preliminary data.</text>
</comment>
<organism evidence="8 9">
    <name type="scientific">Candidatus Amphirhobacter heronislandensis</name>
    <dbReference type="NCBI Taxonomy" id="1732024"/>
    <lineage>
        <taxon>Bacteria</taxon>
        <taxon>Pseudomonadati</taxon>
        <taxon>Pseudomonadota</taxon>
        <taxon>Gammaproteobacteria</taxon>
        <taxon>Candidatus Tethybacterales</taxon>
        <taxon>Candidatus Tethybacteraceae</taxon>
        <taxon>Candidatus Amphirhobacter</taxon>
    </lineage>
</organism>
<dbReference type="Pfam" id="PF00155">
    <property type="entry name" value="Aminotran_1_2"/>
    <property type="match status" value="1"/>
</dbReference>
<keyword evidence="9" id="KW-1185">Reference proteome</keyword>
<evidence type="ECO:0000313" key="9">
    <source>
        <dbReference type="Proteomes" id="UP000604381"/>
    </source>
</evidence>
<gene>
    <name evidence="8" type="ORF">ISN26_03340</name>
</gene>
<dbReference type="EMBL" id="JADHEI010000033">
    <property type="protein sequence ID" value="MBF2735106.1"/>
    <property type="molecule type" value="Genomic_DNA"/>
</dbReference>
<evidence type="ECO:0000256" key="2">
    <source>
        <dbReference type="ARBA" id="ARBA00007441"/>
    </source>
</evidence>
<dbReference type="PANTHER" id="PTHR46383:SF1">
    <property type="entry name" value="ASPARTATE AMINOTRANSFERASE"/>
    <property type="match status" value="1"/>
</dbReference>
<dbReference type="InterPro" id="IPR004838">
    <property type="entry name" value="NHTrfase_class1_PyrdxlP-BS"/>
</dbReference>
<dbReference type="AlphaFoldDB" id="A0A930UG18"/>
<reference evidence="8" key="1">
    <citation type="submission" date="2020-10" db="EMBL/GenBank/DDBJ databases">
        <title>An improved Amphimedon queenslandica hologenome assembly reveals how three proteobacterial symbionts can extend the metabolic phenotypic of their marine sponge host.</title>
        <authorList>
            <person name="Degnan B."/>
            <person name="Degnan S."/>
            <person name="Xiang X."/>
        </authorList>
    </citation>
    <scope>NUCLEOTIDE SEQUENCE</scope>
    <source>
        <strain evidence="8">AqS2</strain>
    </source>
</reference>
<keyword evidence="5" id="KW-0663">Pyridoxal phosphate</keyword>
<sequence>MAQFSLSARIERIEPSATIAMSARSAELQAAGKDVVNLTTGEPDFDTPEHIKEAARKALANGETKYTAVAGTVRLREAICRKLGRDSGLDYGPDDVVATCGAKHAIMNLFLVAADHGDEVVIPTPCWVTYPDVAQFCGAKPVYVDASIEDGFKINPEQLEEALTDRSRIFVINTPSNPTGAVYSAAELKALGEVLAKYPKVIIASDEIYEHITYGDAKHVSFPEACPELKDRTVIFNGVSKAYAMTGWRMGFSASHPELAKAMRKIQSQTTTNICSIAQAAAAAALDSELDNLKPMLEAFAARRAKVLQAFDDLEGVEIAAIDGAFYGFIEVGGAARQLAADGVIPEPSDKALAEHLLSEKLVSTVYGAAFKSKDPALRLSFATNDELLAKGLERLRAALG</sequence>
<comment type="cofactor">
    <cofactor evidence="1 6">
        <name>pyridoxal 5'-phosphate</name>
        <dbReference type="ChEBI" id="CHEBI:597326"/>
    </cofactor>
</comment>
<evidence type="ECO:0000313" key="8">
    <source>
        <dbReference type="EMBL" id="MBF2735106.1"/>
    </source>
</evidence>
<dbReference type="Gene3D" id="3.90.1150.10">
    <property type="entry name" value="Aspartate Aminotransferase, domain 1"/>
    <property type="match status" value="1"/>
</dbReference>
<dbReference type="FunFam" id="3.40.640.10:FF:000033">
    <property type="entry name" value="Aspartate aminotransferase"/>
    <property type="match status" value="1"/>
</dbReference>
<dbReference type="SUPFAM" id="SSF53383">
    <property type="entry name" value="PLP-dependent transferases"/>
    <property type="match status" value="1"/>
</dbReference>
<dbReference type="GO" id="GO:0008483">
    <property type="term" value="F:transaminase activity"/>
    <property type="evidence" value="ECO:0007669"/>
    <property type="project" value="UniProtKB-KW"/>
</dbReference>
<dbReference type="CDD" id="cd00609">
    <property type="entry name" value="AAT_like"/>
    <property type="match status" value="1"/>
</dbReference>
<dbReference type="PROSITE" id="PS00105">
    <property type="entry name" value="AA_TRANSFER_CLASS_1"/>
    <property type="match status" value="1"/>
</dbReference>
<dbReference type="InterPro" id="IPR015422">
    <property type="entry name" value="PyrdxlP-dep_Trfase_small"/>
</dbReference>
<dbReference type="Gene3D" id="3.40.640.10">
    <property type="entry name" value="Type I PLP-dependent aspartate aminotransferase-like (Major domain)"/>
    <property type="match status" value="1"/>
</dbReference>
<evidence type="ECO:0000256" key="1">
    <source>
        <dbReference type="ARBA" id="ARBA00001933"/>
    </source>
</evidence>
<protein>
    <recommendedName>
        <fullName evidence="6">Aminotransferase</fullName>
        <ecNumber evidence="6">2.6.1.-</ecNumber>
    </recommendedName>
</protein>
<dbReference type="PANTHER" id="PTHR46383">
    <property type="entry name" value="ASPARTATE AMINOTRANSFERASE"/>
    <property type="match status" value="1"/>
</dbReference>
<accession>A0A930UG18</accession>
<dbReference type="EC" id="2.6.1.-" evidence="6"/>
<evidence type="ECO:0000259" key="7">
    <source>
        <dbReference type="Pfam" id="PF00155"/>
    </source>
</evidence>
<dbReference type="InterPro" id="IPR050596">
    <property type="entry name" value="AspAT/PAT-like"/>
</dbReference>
<evidence type="ECO:0000256" key="5">
    <source>
        <dbReference type="ARBA" id="ARBA00022898"/>
    </source>
</evidence>